<keyword evidence="3" id="KW-1185">Reference proteome</keyword>
<evidence type="ECO:0008006" key="4">
    <source>
        <dbReference type="Google" id="ProtNLM"/>
    </source>
</evidence>
<keyword evidence="1" id="KW-0812">Transmembrane</keyword>
<proteinExistence type="predicted"/>
<gene>
    <name evidence="2" type="ORF">CLV57_1265</name>
</gene>
<name>A0A2H9VTV7_9SPHI</name>
<evidence type="ECO:0000313" key="3">
    <source>
        <dbReference type="Proteomes" id="UP000242687"/>
    </source>
</evidence>
<feature type="transmembrane region" description="Helical" evidence="1">
    <location>
        <begin position="62"/>
        <end position="85"/>
    </location>
</feature>
<accession>A0A2H9VTV7</accession>
<comment type="caution">
    <text evidence="2">The sequence shown here is derived from an EMBL/GenBank/DDBJ whole genome shotgun (WGS) entry which is preliminary data.</text>
</comment>
<sequence length="157" mass="17131">MADLQLYKAKALKNILWLGLLVGTLDGLAALLLNYNASPGLIFRFIASAIFGPDAYKGGAEMIVAGVIFHYLIAYLFTTAFYLLYPFAFSMLKNKYVVANIYGAITWLIMNMVVVPLSKIGMHAIKPLNAVVGLLALIICVGLPIAVVADKRFKSTR</sequence>
<feature type="transmembrane region" description="Helical" evidence="1">
    <location>
        <begin position="130"/>
        <end position="149"/>
    </location>
</feature>
<dbReference type="Proteomes" id="UP000242687">
    <property type="component" value="Unassembled WGS sequence"/>
</dbReference>
<protein>
    <recommendedName>
        <fullName evidence="4">DUF1440 domain-containing protein</fullName>
    </recommendedName>
</protein>
<dbReference type="OrthoDB" id="7564746at2"/>
<evidence type="ECO:0000256" key="1">
    <source>
        <dbReference type="SAM" id="Phobius"/>
    </source>
</evidence>
<evidence type="ECO:0000313" key="2">
    <source>
        <dbReference type="EMBL" id="PJJ84255.1"/>
    </source>
</evidence>
<organism evidence="2 3">
    <name type="scientific">Mucilaginibacter auburnensis</name>
    <dbReference type="NCBI Taxonomy" id="1457233"/>
    <lineage>
        <taxon>Bacteria</taxon>
        <taxon>Pseudomonadati</taxon>
        <taxon>Bacteroidota</taxon>
        <taxon>Sphingobacteriia</taxon>
        <taxon>Sphingobacteriales</taxon>
        <taxon>Sphingobacteriaceae</taxon>
        <taxon>Mucilaginibacter</taxon>
    </lineage>
</organism>
<dbReference type="AlphaFoldDB" id="A0A2H9VTV7"/>
<dbReference type="EMBL" id="PGFJ01000001">
    <property type="protein sequence ID" value="PJJ84255.1"/>
    <property type="molecule type" value="Genomic_DNA"/>
</dbReference>
<feature type="transmembrane region" description="Helical" evidence="1">
    <location>
        <begin position="97"/>
        <end position="118"/>
    </location>
</feature>
<feature type="transmembrane region" description="Helical" evidence="1">
    <location>
        <begin position="15"/>
        <end position="35"/>
    </location>
</feature>
<dbReference type="RefSeq" id="WP_100340455.1">
    <property type="nucleotide sequence ID" value="NZ_PGFJ01000001.1"/>
</dbReference>
<reference evidence="2 3" key="1">
    <citation type="submission" date="2017-11" db="EMBL/GenBank/DDBJ databases">
        <title>Genomic Encyclopedia of Archaeal and Bacterial Type Strains, Phase II (KMG-II): From Individual Species to Whole Genera.</title>
        <authorList>
            <person name="Goeker M."/>
        </authorList>
    </citation>
    <scope>NUCLEOTIDE SEQUENCE [LARGE SCALE GENOMIC DNA]</scope>
    <source>
        <strain evidence="2 3">DSM 28175</strain>
    </source>
</reference>
<keyword evidence="1" id="KW-0472">Membrane</keyword>
<keyword evidence="1" id="KW-1133">Transmembrane helix</keyword>